<dbReference type="PANTHER" id="PTHR43736:SF1">
    <property type="entry name" value="DIHYDRONEOPTERIN TRIPHOSPHATE DIPHOSPHATASE"/>
    <property type="match status" value="1"/>
</dbReference>
<reference evidence="5" key="1">
    <citation type="journal article" date="2019" name="Int. J. Syst. Evol. Microbiol.">
        <title>The Global Catalogue of Microorganisms (GCM) 10K type strain sequencing project: providing services to taxonomists for standard genome sequencing and annotation.</title>
        <authorList>
            <consortium name="The Broad Institute Genomics Platform"/>
            <consortium name="The Broad Institute Genome Sequencing Center for Infectious Disease"/>
            <person name="Wu L."/>
            <person name="Ma J."/>
        </authorList>
    </citation>
    <scope>NUCLEOTIDE SEQUENCE [LARGE SCALE GENOMIC DNA]</scope>
    <source>
        <strain evidence="5">CGMCC 1.12931</strain>
    </source>
</reference>
<name>A0ABQ1SF29_9FLAO</name>
<evidence type="ECO:0000256" key="2">
    <source>
        <dbReference type="RuleBase" id="RU003476"/>
    </source>
</evidence>
<dbReference type="Gene3D" id="3.90.79.10">
    <property type="entry name" value="Nucleoside Triphosphate Pyrophosphohydrolase"/>
    <property type="match status" value="1"/>
</dbReference>
<dbReference type="PANTHER" id="PTHR43736">
    <property type="entry name" value="ADP-RIBOSE PYROPHOSPHATASE"/>
    <property type="match status" value="1"/>
</dbReference>
<dbReference type="CDD" id="cd18873">
    <property type="entry name" value="NUDIX_NadM_like"/>
    <property type="match status" value="1"/>
</dbReference>
<dbReference type="InterPro" id="IPR020084">
    <property type="entry name" value="NUDIX_hydrolase_CS"/>
</dbReference>
<dbReference type="GO" id="GO:0016787">
    <property type="term" value="F:hydrolase activity"/>
    <property type="evidence" value="ECO:0007669"/>
    <property type="project" value="UniProtKB-KW"/>
</dbReference>
<accession>A0ABQ1SF29</accession>
<dbReference type="InterPro" id="IPR015797">
    <property type="entry name" value="NUDIX_hydrolase-like_dom_sf"/>
</dbReference>
<keyword evidence="5" id="KW-1185">Reference proteome</keyword>
<gene>
    <name evidence="4" type="ORF">GCM10010832_04460</name>
</gene>
<organism evidence="4 5">
    <name type="scientific">Psychroflexus planctonicus</name>
    <dbReference type="NCBI Taxonomy" id="1526575"/>
    <lineage>
        <taxon>Bacteria</taxon>
        <taxon>Pseudomonadati</taxon>
        <taxon>Bacteroidota</taxon>
        <taxon>Flavobacteriia</taxon>
        <taxon>Flavobacteriales</taxon>
        <taxon>Flavobacteriaceae</taxon>
        <taxon>Psychroflexus</taxon>
    </lineage>
</organism>
<proteinExistence type="inferred from homology"/>
<comment type="similarity">
    <text evidence="2">Belongs to the Nudix hydrolase family.</text>
</comment>
<dbReference type="InterPro" id="IPR000086">
    <property type="entry name" value="NUDIX_hydrolase_dom"/>
</dbReference>
<dbReference type="Proteomes" id="UP000599179">
    <property type="component" value="Unassembled WGS sequence"/>
</dbReference>
<dbReference type="PROSITE" id="PS51462">
    <property type="entry name" value="NUDIX"/>
    <property type="match status" value="1"/>
</dbReference>
<dbReference type="PRINTS" id="PR00502">
    <property type="entry name" value="NUDIXFAMILY"/>
</dbReference>
<dbReference type="PROSITE" id="PS00893">
    <property type="entry name" value="NUDIX_BOX"/>
    <property type="match status" value="1"/>
</dbReference>
<comment type="caution">
    <text evidence="4">The sequence shown here is derived from an EMBL/GenBank/DDBJ whole genome shotgun (WGS) entry which is preliminary data.</text>
</comment>
<sequence length="155" mass="17813">MPFLVLCLVLCFPKMKQTIHITTDAVIFGKVKIDFYILLIQRKNAPFQNKWALPGGFVEENEKLIKACQRELHEETGLQIEIQEFTFVDVFDALQRDPRSRTISVAYTCVIDKLPILEANDDAANARWIKLENAKELAFDHEQIIAKAKSVLDIH</sequence>
<dbReference type="Pfam" id="PF00293">
    <property type="entry name" value="NUDIX"/>
    <property type="match status" value="1"/>
</dbReference>
<dbReference type="SUPFAM" id="SSF55811">
    <property type="entry name" value="Nudix"/>
    <property type="match status" value="1"/>
</dbReference>
<evidence type="ECO:0000313" key="5">
    <source>
        <dbReference type="Proteomes" id="UP000599179"/>
    </source>
</evidence>
<protein>
    <submittedName>
        <fullName evidence="4">NUDIX hydrolase</fullName>
    </submittedName>
</protein>
<evidence type="ECO:0000256" key="1">
    <source>
        <dbReference type="ARBA" id="ARBA00022801"/>
    </source>
</evidence>
<dbReference type="EMBL" id="BMGM01000002">
    <property type="protein sequence ID" value="GGE26857.1"/>
    <property type="molecule type" value="Genomic_DNA"/>
</dbReference>
<dbReference type="InterPro" id="IPR020476">
    <property type="entry name" value="Nudix_hydrolase"/>
</dbReference>
<keyword evidence="1 2" id="KW-0378">Hydrolase</keyword>
<evidence type="ECO:0000259" key="3">
    <source>
        <dbReference type="PROSITE" id="PS51462"/>
    </source>
</evidence>
<evidence type="ECO:0000313" key="4">
    <source>
        <dbReference type="EMBL" id="GGE26857.1"/>
    </source>
</evidence>
<feature type="domain" description="Nudix hydrolase" evidence="3">
    <location>
        <begin position="18"/>
        <end position="153"/>
    </location>
</feature>